<gene>
    <name evidence="1" type="ORF">LCGC14_0728090</name>
</gene>
<dbReference type="AlphaFoldDB" id="A0A0F9QVG2"/>
<protein>
    <submittedName>
        <fullName evidence="1">Uncharacterized protein</fullName>
    </submittedName>
</protein>
<dbReference type="EMBL" id="LAZR01001676">
    <property type="protein sequence ID" value="KKN40977.1"/>
    <property type="molecule type" value="Genomic_DNA"/>
</dbReference>
<proteinExistence type="predicted"/>
<comment type="caution">
    <text evidence="1">The sequence shown here is derived from an EMBL/GenBank/DDBJ whole genome shotgun (WGS) entry which is preliminary data.</text>
</comment>
<accession>A0A0F9QVG2</accession>
<sequence length="76" mass="8748">MPYNNRPLKDAAYWDCNITVDDQHPFYTFGQIAMAKDRATITQFTGDLRLLFIAANFDRCVLAHRVAQLEAELANR</sequence>
<reference evidence="1" key="1">
    <citation type="journal article" date="2015" name="Nature">
        <title>Complex archaea that bridge the gap between prokaryotes and eukaryotes.</title>
        <authorList>
            <person name="Spang A."/>
            <person name="Saw J.H."/>
            <person name="Jorgensen S.L."/>
            <person name="Zaremba-Niedzwiedzka K."/>
            <person name="Martijn J."/>
            <person name="Lind A.E."/>
            <person name="van Eijk R."/>
            <person name="Schleper C."/>
            <person name="Guy L."/>
            <person name="Ettema T.J."/>
        </authorList>
    </citation>
    <scope>NUCLEOTIDE SEQUENCE</scope>
</reference>
<organism evidence="1">
    <name type="scientific">marine sediment metagenome</name>
    <dbReference type="NCBI Taxonomy" id="412755"/>
    <lineage>
        <taxon>unclassified sequences</taxon>
        <taxon>metagenomes</taxon>
        <taxon>ecological metagenomes</taxon>
    </lineage>
</organism>
<evidence type="ECO:0000313" key="1">
    <source>
        <dbReference type="EMBL" id="KKN40977.1"/>
    </source>
</evidence>
<name>A0A0F9QVG2_9ZZZZ</name>